<reference evidence="2 3" key="1">
    <citation type="submission" date="2017-11" db="EMBL/GenBank/DDBJ databases">
        <title>Infants hospitalized years apart are colonized by the same room-sourced microbial strains.</title>
        <authorList>
            <person name="Brooks B."/>
            <person name="Olm M.R."/>
            <person name="Firek B.A."/>
            <person name="Baker R."/>
            <person name="Thomas B.C."/>
            <person name="Morowitz M.J."/>
            <person name="Banfield J.F."/>
        </authorList>
    </citation>
    <scope>NUCLEOTIDE SEQUENCE [LARGE SCALE GENOMIC DNA]</scope>
    <source>
        <strain evidence="2">S2_009_000_R2_76</strain>
    </source>
</reference>
<dbReference type="EMBL" id="QFOI01000246">
    <property type="protein sequence ID" value="PZP45860.1"/>
    <property type="molecule type" value="Genomic_DNA"/>
</dbReference>
<feature type="transmembrane region" description="Helical" evidence="1">
    <location>
        <begin position="158"/>
        <end position="176"/>
    </location>
</feature>
<feature type="transmembrane region" description="Helical" evidence="1">
    <location>
        <begin position="61"/>
        <end position="80"/>
    </location>
</feature>
<feature type="transmembrane region" description="Helical" evidence="1">
    <location>
        <begin position="213"/>
        <end position="230"/>
    </location>
</feature>
<proteinExistence type="predicted"/>
<protein>
    <recommendedName>
        <fullName evidence="4">HPP family protein</fullName>
    </recommendedName>
</protein>
<evidence type="ECO:0000256" key="1">
    <source>
        <dbReference type="SAM" id="Phobius"/>
    </source>
</evidence>
<feature type="transmembrane region" description="Helical" evidence="1">
    <location>
        <begin position="87"/>
        <end position="105"/>
    </location>
</feature>
<dbReference type="AlphaFoldDB" id="A0A2W5EX15"/>
<keyword evidence="1" id="KW-0812">Transmembrane</keyword>
<keyword evidence="1" id="KW-0472">Membrane</keyword>
<feature type="transmembrane region" description="Helical" evidence="1">
    <location>
        <begin position="125"/>
        <end position="146"/>
    </location>
</feature>
<dbReference type="Proteomes" id="UP000249645">
    <property type="component" value="Unassembled WGS sequence"/>
</dbReference>
<gene>
    <name evidence="2" type="ORF">DI598_12740</name>
</gene>
<organism evidence="2 3">
    <name type="scientific">Pseudopedobacter saltans</name>
    <dbReference type="NCBI Taxonomy" id="151895"/>
    <lineage>
        <taxon>Bacteria</taxon>
        <taxon>Pseudomonadati</taxon>
        <taxon>Bacteroidota</taxon>
        <taxon>Sphingobacteriia</taxon>
        <taxon>Sphingobacteriales</taxon>
        <taxon>Sphingobacteriaceae</taxon>
        <taxon>Pseudopedobacter</taxon>
    </lineage>
</organism>
<sequence>MNIKNAIKSLRYEIISLTIILVMVGSTILFGDREIILPEMAALCTGAFMYQEKSWLHNPQMLFWGPLGTAIIGFLVNLLPFALATKLILVIFLMLTYMYLIGTKLGPSLATGLLPVITNAHSFSFIVAILLGTLILYSVIYLLKLGTTKKNRRPKEKLSLTKFGLFALLMTVWILLSQWLRWNLYLAIPPVMVVAFELIHLPKITSKILLKQLIVLSLAATVGVIAVLYLPNLLLASLFDFFAVIVLLRLFKMHLPPAFAMSLLPMVLPLSKVDYLPIYTFVMFVILAVLIYFLKRQPIIRLLSIKY</sequence>
<name>A0A2W5EX15_9SPHI</name>
<evidence type="ECO:0000313" key="3">
    <source>
        <dbReference type="Proteomes" id="UP000249645"/>
    </source>
</evidence>
<accession>A0A2W5EX15</accession>
<comment type="caution">
    <text evidence="2">The sequence shown here is derived from an EMBL/GenBank/DDBJ whole genome shotgun (WGS) entry which is preliminary data.</text>
</comment>
<evidence type="ECO:0000313" key="2">
    <source>
        <dbReference type="EMBL" id="PZP45860.1"/>
    </source>
</evidence>
<feature type="transmembrane region" description="Helical" evidence="1">
    <location>
        <begin position="276"/>
        <end position="294"/>
    </location>
</feature>
<keyword evidence="1" id="KW-1133">Transmembrane helix</keyword>
<feature type="transmembrane region" description="Helical" evidence="1">
    <location>
        <begin position="182"/>
        <end position="201"/>
    </location>
</feature>
<feature type="transmembrane region" description="Helical" evidence="1">
    <location>
        <begin position="12"/>
        <end position="30"/>
    </location>
</feature>
<evidence type="ECO:0008006" key="4">
    <source>
        <dbReference type="Google" id="ProtNLM"/>
    </source>
</evidence>